<evidence type="ECO:0000313" key="4">
    <source>
        <dbReference type="Proteomes" id="UP000002630"/>
    </source>
</evidence>
<protein>
    <recommendedName>
        <fullName evidence="5">Gem-associated protein 2</fullName>
    </recommendedName>
</protein>
<feature type="region of interest" description="Disordered" evidence="2">
    <location>
        <begin position="149"/>
        <end position="212"/>
    </location>
</feature>
<dbReference type="PANTHER" id="PTHR12794">
    <property type="entry name" value="GEMIN2"/>
    <property type="match status" value="1"/>
</dbReference>
<feature type="compositionally biased region" description="Low complexity" evidence="2">
    <location>
        <begin position="165"/>
        <end position="186"/>
    </location>
</feature>
<feature type="compositionally biased region" description="Basic and acidic residues" evidence="2">
    <location>
        <begin position="194"/>
        <end position="204"/>
    </location>
</feature>
<dbReference type="Gene3D" id="1.20.58.1070">
    <property type="match status" value="1"/>
</dbReference>
<dbReference type="InParanoid" id="D7FMN9"/>
<dbReference type="GO" id="GO:0032797">
    <property type="term" value="C:SMN complex"/>
    <property type="evidence" value="ECO:0007669"/>
    <property type="project" value="TreeGrafter"/>
</dbReference>
<feature type="compositionally biased region" description="Basic and acidic residues" evidence="2">
    <location>
        <begin position="150"/>
        <end position="163"/>
    </location>
</feature>
<dbReference type="Proteomes" id="UP000002630">
    <property type="component" value="Linkage Group LG24"/>
</dbReference>
<dbReference type="PANTHER" id="PTHR12794:SF0">
    <property type="entry name" value="GEM-ASSOCIATED PROTEIN 2"/>
    <property type="match status" value="1"/>
</dbReference>
<organism evidence="3 4">
    <name type="scientific">Ectocarpus siliculosus</name>
    <name type="common">Brown alga</name>
    <name type="synonym">Conferva siliculosa</name>
    <dbReference type="NCBI Taxonomy" id="2880"/>
    <lineage>
        <taxon>Eukaryota</taxon>
        <taxon>Sar</taxon>
        <taxon>Stramenopiles</taxon>
        <taxon>Ochrophyta</taxon>
        <taxon>PX clade</taxon>
        <taxon>Phaeophyceae</taxon>
        <taxon>Ectocarpales</taxon>
        <taxon>Ectocarpaceae</taxon>
        <taxon>Ectocarpus</taxon>
    </lineage>
</organism>
<dbReference type="AlphaFoldDB" id="D7FMN9"/>
<name>D7FMN9_ECTSI</name>
<evidence type="ECO:0000256" key="1">
    <source>
        <dbReference type="ARBA" id="ARBA00025758"/>
    </source>
</evidence>
<gene>
    <name evidence="3" type="ORF">Esi_0017_0159</name>
</gene>
<comment type="similarity">
    <text evidence="1">Belongs to the gemin-2 family.</text>
</comment>
<dbReference type="InterPro" id="IPR035426">
    <property type="entry name" value="Gemin2/Brr1"/>
</dbReference>
<accession>D7FMN9</accession>
<keyword evidence="4" id="KW-1185">Reference proteome</keyword>
<dbReference type="GO" id="GO:0005634">
    <property type="term" value="C:nucleus"/>
    <property type="evidence" value="ECO:0007669"/>
    <property type="project" value="TreeGrafter"/>
</dbReference>
<proteinExistence type="inferred from homology"/>
<dbReference type="GO" id="GO:0000387">
    <property type="term" value="P:spliceosomal snRNP assembly"/>
    <property type="evidence" value="ECO:0007669"/>
    <property type="project" value="InterPro"/>
</dbReference>
<dbReference type="OMA" id="NYHIEWL"/>
<evidence type="ECO:0000313" key="3">
    <source>
        <dbReference type="EMBL" id="CBJ25936.1"/>
    </source>
</evidence>
<evidence type="ECO:0008006" key="5">
    <source>
        <dbReference type="Google" id="ProtNLM"/>
    </source>
</evidence>
<dbReference type="EMBL" id="FN649749">
    <property type="protein sequence ID" value="CBJ25936.1"/>
    <property type="molecule type" value="Genomic_DNA"/>
</dbReference>
<dbReference type="Pfam" id="PF04938">
    <property type="entry name" value="SIP1"/>
    <property type="match status" value="1"/>
</dbReference>
<dbReference type="EMBL" id="FN648214">
    <property type="protein sequence ID" value="CBJ25936.1"/>
    <property type="molecule type" value="Genomic_DNA"/>
</dbReference>
<sequence>MERPALFVGDAEEGEATLKESETLYMPSTEPVPACPEYLLPSEEWELEVLSTFVDLRQYMRRWKATAAVSPAEREPVPALKDSTGWHIFCLGYADQEEEDDEEVVESAVSGGGGSRDPRRDDDAQSTYCTAPVESSAMFDMFSATLGKATAEEEREQGRDGKPRSPSSATTATAVPTVASASTTASGDAQIGQTERRTGREWLRTHPHGTPPTMRLAMQFDQVLTQKVLAFHADWLRDHLLSRARAVWIYTLLACLEKPLGSETAALVREILRRCCSQRAEVESPLDDNLPALNIITAITGRFFQQAEVA</sequence>
<evidence type="ECO:0000256" key="2">
    <source>
        <dbReference type="SAM" id="MobiDB-lite"/>
    </source>
</evidence>
<dbReference type="OrthoDB" id="428895at2759"/>
<reference evidence="3 4" key="1">
    <citation type="journal article" date="2010" name="Nature">
        <title>The Ectocarpus genome and the independent evolution of multicellularity in brown algae.</title>
        <authorList>
            <person name="Cock J.M."/>
            <person name="Sterck L."/>
            <person name="Rouze P."/>
            <person name="Scornet D."/>
            <person name="Allen A.E."/>
            <person name="Amoutzias G."/>
            <person name="Anthouard V."/>
            <person name="Artiguenave F."/>
            <person name="Aury J.M."/>
            <person name="Badger J.H."/>
            <person name="Beszteri B."/>
            <person name="Billiau K."/>
            <person name="Bonnet E."/>
            <person name="Bothwell J.H."/>
            <person name="Bowler C."/>
            <person name="Boyen C."/>
            <person name="Brownlee C."/>
            <person name="Carrano C.J."/>
            <person name="Charrier B."/>
            <person name="Cho G.Y."/>
            <person name="Coelho S.M."/>
            <person name="Collen J."/>
            <person name="Corre E."/>
            <person name="Da Silva C."/>
            <person name="Delage L."/>
            <person name="Delaroque N."/>
            <person name="Dittami S.M."/>
            <person name="Doulbeau S."/>
            <person name="Elias M."/>
            <person name="Farnham G."/>
            <person name="Gachon C.M."/>
            <person name="Gschloessl B."/>
            <person name="Heesch S."/>
            <person name="Jabbari K."/>
            <person name="Jubin C."/>
            <person name="Kawai H."/>
            <person name="Kimura K."/>
            <person name="Kloareg B."/>
            <person name="Kupper F.C."/>
            <person name="Lang D."/>
            <person name="Le Bail A."/>
            <person name="Leblanc C."/>
            <person name="Lerouge P."/>
            <person name="Lohr M."/>
            <person name="Lopez P.J."/>
            <person name="Martens C."/>
            <person name="Maumus F."/>
            <person name="Michel G."/>
            <person name="Miranda-Saavedra D."/>
            <person name="Morales J."/>
            <person name="Moreau H."/>
            <person name="Motomura T."/>
            <person name="Nagasato C."/>
            <person name="Napoli C.A."/>
            <person name="Nelson D.R."/>
            <person name="Nyvall-Collen P."/>
            <person name="Peters A.F."/>
            <person name="Pommier C."/>
            <person name="Potin P."/>
            <person name="Poulain J."/>
            <person name="Quesneville H."/>
            <person name="Read B."/>
            <person name="Rensing S.A."/>
            <person name="Ritter A."/>
            <person name="Rousvoal S."/>
            <person name="Samanta M."/>
            <person name="Samson G."/>
            <person name="Schroeder D.C."/>
            <person name="Segurens B."/>
            <person name="Strittmatter M."/>
            <person name="Tonon T."/>
            <person name="Tregear J.W."/>
            <person name="Valentin K."/>
            <person name="von Dassow P."/>
            <person name="Yamagishi T."/>
            <person name="Van de Peer Y."/>
            <person name="Wincker P."/>
        </authorList>
    </citation>
    <scope>NUCLEOTIDE SEQUENCE [LARGE SCALE GENOMIC DNA]</scope>
    <source>
        <strain evidence="4">Ec32 / CCAP1310/4</strain>
    </source>
</reference>
<feature type="region of interest" description="Disordered" evidence="2">
    <location>
        <begin position="97"/>
        <end position="127"/>
    </location>
</feature>
<dbReference type="STRING" id="2880.D7FMN9"/>